<dbReference type="HOGENOM" id="CLU_1834766_0_0_1"/>
<dbReference type="OrthoDB" id="5396328at2759"/>
<keyword evidence="2" id="KW-1185">Reference proteome</keyword>
<name>A0A017SLX2_ASPRC</name>
<dbReference type="GeneID" id="63693264"/>
<evidence type="ECO:0000313" key="1">
    <source>
        <dbReference type="EMBL" id="EYE97963.1"/>
    </source>
</evidence>
<organism evidence="1 2">
    <name type="scientific">Aspergillus ruber (strain CBS 135680)</name>
    <dbReference type="NCBI Taxonomy" id="1388766"/>
    <lineage>
        <taxon>Eukaryota</taxon>
        <taxon>Fungi</taxon>
        <taxon>Dikarya</taxon>
        <taxon>Ascomycota</taxon>
        <taxon>Pezizomycotina</taxon>
        <taxon>Eurotiomycetes</taxon>
        <taxon>Eurotiomycetidae</taxon>
        <taxon>Eurotiales</taxon>
        <taxon>Aspergillaceae</taxon>
        <taxon>Aspergillus</taxon>
        <taxon>Aspergillus subgen. Aspergillus</taxon>
    </lineage>
</organism>
<sequence length="140" mass="15451">MRVQIGSALSLFAGSGARAGAVVESSSYRNINECLYYKHLTFNLKWSENGSIERWVVIDSEFLKGSVTETILSCRGPGSGSILCLGWTLSSGFLFMELQMAHLRVSPLLMSSCRNGLRQGENLSRLSGQIAPRHFLFSAW</sequence>
<protein>
    <submittedName>
        <fullName evidence="1">Uncharacterized protein</fullName>
    </submittedName>
</protein>
<reference evidence="2" key="1">
    <citation type="journal article" date="2014" name="Nat. Commun.">
        <title>Genomic adaptations of the halophilic Dead Sea filamentous fungus Eurotium rubrum.</title>
        <authorList>
            <person name="Kis-Papo T."/>
            <person name="Weig A.R."/>
            <person name="Riley R."/>
            <person name="Persoh D."/>
            <person name="Salamov A."/>
            <person name="Sun H."/>
            <person name="Lipzen A."/>
            <person name="Wasser S.P."/>
            <person name="Rambold G."/>
            <person name="Grigoriev I.V."/>
            <person name="Nevo E."/>
        </authorList>
    </citation>
    <scope>NUCLEOTIDE SEQUENCE [LARGE SCALE GENOMIC DNA]</scope>
    <source>
        <strain evidence="2">CBS 135680</strain>
    </source>
</reference>
<dbReference type="AlphaFoldDB" id="A0A017SLX2"/>
<evidence type="ECO:0000313" key="2">
    <source>
        <dbReference type="Proteomes" id="UP000019804"/>
    </source>
</evidence>
<accession>A0A017SLX2</accession>
<dbReference type="Proteomes" id="UP000019804">
    <property type="component" value="Unassembled WGS sequence"/>
</dbReference>
<dbReference type="STRING" id="1388766.A0A017SLX2"/>
<dbReference type="EMBL" id="KK088414">
    <property type="protein sequence ID" value="EYE97963.1"/>
    <property type="molecule type" value="Genomic_DNA"/>
</dbReference>
<dbReference type="RefSeq" id="XP_040641651.1">
    <property type="nucleotide sequence ID" value="XM_040778140.1"/>
</dbReference>
<gene>
    <name evidence="1" type="ORF">EURHEDRAFT_264469</name>
</gene>
<proteinExistence type="predicted"/>